<dbReference type="PANTHER" id="PTHR21495">
    <property type="entry name" value="NUCLEOPORIN-RELATED"/>
    <property type="match status" value="1"/>
</dbReference>
<keyword evidence="4" id="KW-0052">Apoplast</keyword>
<gene>
    <name evidence="5" type="ORF">KSP40_PGU007144</name>
</gene>
<comment type="caution">
    <text evidence="5">The sequence shown here is derived from an EMBL/GenBank/DDBJ whole genome shotgun (WGS) entry which is preliminary data.</text>
</comment>
<reference evidence="5 6" key="1">
    <citation type="journal article" date="2022" name="Nat. Plants">
        <title>Genomes of leafy and leafless Platanthera orchids illuminate the evolution of mycoheterotrophy.</title>
        <authorList>
            <person name="Li M.H."/>
            <person name="Liu K.W."/>
            <person name="Li Z."/>
            <person name="Lu H.C."/>
            <person name="Ye Q.L."/>
            <person name="Zhang D."/>
            <person name="Wang J.Y."/>
            <person name="Li Y.F."/>
            <person name="Zhong Z.M."/>
            <person name="Liu X."/>
            <person name="Yu X."/>
            <person name="Liu D.K."/>
            <person name="Tu X.D."/>
            <person name="Liu B."/>
            <person name="Hao Y."/>
            <person name="Liao X.Y."/>
            <person name="Jiang Y.T."/>
            <person name="Sun W.H."/>
            <person name="Chen J."/>
            <person name="Chen Y.Q."/>
            <person name="Ai Y."/>
            <person name="Zhai J.W."/>
            <person name="Wu S.S."/>
            <person name="Zhou Z."/>
            <person name="Hsiao Y.Y."/>
            <person name="Wu W.L."/>
            <person name="Chen Y.Y."/>
            <person name="Lin Y.F."/>
            <person name="Hsu J.L."/>
            <person name="Li C.Y."/>
            <person name="Wang Z.W."/>
            <person name="Zhao X."/>
            <person name="Zhong W.Y."/>
            <person name="Ma X.K."/>
            <person name="Ma L."/>
            <person name="Huang J."/>
            <person name="Chen G.Z."/>
            <person name="Huang M.Z."/>
            <person name="Huang L."/>
            <person name="Peng D.H."/>
            <person name="Luo Y.B."/>
            <person name="Zou S.Q."/>
            <person name="Chen S.P."/>
            <person name="Lan S."/>
            <person name="Tsai W.C."/>
            <person name="Van de Peer Y."/>
            <person name="Liu Z.J."/>
        </authorList>
    </citation>
    <scope>NUCLEOTIDE SEQUENCE [LARGE SCALE GENOMIC DNA]</scope>
    <source>
        <strain evidence="5">Lor288</strain>
    </source>
</reference>
<evidence type="ECO:0000256" key="3">
    <source>
        <dbReference type="ARBA" id="ARBA00022525"/>
    </source>
</evidence>
<feature type="signal peptide" evidence="4">
    <location>
        <begin position="1"/>
        <end position="24"/>
    </location>
</feature>
<name>A0ABR2LWZ9_9ASPA</name>
<comment type="function">
    <text evidence="4">Dirigent proteins impart stereoselectivity on the phenoxy radical-coupling reaction, yielding optically active lignans from two molecules of coniferyl alcohol in the biosynthesis of lignans, flavonolignans, and alkaloids and thus plays a central role in plant secondary metabolism.</text>
</comment>
<evidence type="ECO:0000313" key="5">
    <source>
        <dbReference type="EMBL" id="KAK8953032.1"/>
    </source>
</evidence>
<dbReference type="Gene3D" id="2.40.480.10">
    <property type="entry name" value="Allene oxide cyclase-like"/>
    <property type="match status" value="1"/>
</dbReference>
<evidence type="ECO:0000256" key="4">
    <source>
        <dbReference type="RuleBase" id="RU363099"/>
    </source>
</evidence>
<comment type="similarity">
    <text evidence="1 4">Belongs to the plant dirigent protein family.</text>
</comment>
<dbReference type="Pfam" id="PF03018">
    <property type="entry name" value="Dirigent"/>
    <property type="match status" value="1"/>
</dbReference>
<evidence type="ECO:0000313" key="6">
    <source>
        <dbReference type="Proteomes" id="UP001412067"/>
    </source>
</evidence>
<feature type="chain" id="PRO_5044974868" description="Dirigent protein" evidence="4">
    <location>
        <begin position="25"/>
        <end position="182"/>
    </location>
</feature>
<dbReference type="Proteomes" id="UP001412067">
    <property type="component" value="Unassembled WGS sequence"/>
</dbReference>
<proteinExistence type="inferred from homology"/>
<accession>A0ABR2LWZ9</accession>
<dbReference type="EMBL" id="JBBWWR010000014">
    <property type="protein sequence ID" value="KAK8953032.1"/>
    <property type="molecule type" value="Genomic_DNA"/>
</dbReference>
<comment type="subunit">
    <text evidence="2 4">Homodimer.</text>
</comment>
<evidence type="ECO:0000256" key="1">
    <source>
        <dbReference type="ARBA" id="ARBA00010746"/>
    </source>
</evidence>
<dbReference type="InterPro" id="IPR004265">
    <property type="entry name" value="Dirigent"/>
</dbReference>
<evidence type="ECO:0000256" key="2">
    <source>
        <dbReference type="ARBA" id="ARBA00011738"/>
    </source>
</evidence>
<keyword evidence="3 4" id="KW-0964">Secreted</keyword>
<keyword evidence="6" id="KW-1185">Reference proteome</keyword>
<sequence>MSPQSTFFLALVALILTTTTTTSSHLFPTGPEQRSHLHFFIHDKISGPNATAVKVTSTPHPIPSASGLHFASVFVVDDLITVGPDPASKVLGRARGLYSVSSLTGSDLYFSIHAVFTGGIYKGSSLAVLARDPIFEAVRELPIVGGTGYFRLARGFAFMKTHLFNVKTGNAVLEIDAYILHH</sequence>
<keyword evidence="4" id="KW-0732">Signal</keyword>
<dbReference type="InterPro" id="IPR044859">
    <property type="entry name" value="Allene_oxi_cyc_Dirigent"/>
</dbReference>
<comment type="subcellular location">
    <subcellularLocation>
        <location evidence="4">Secreted</location>
        <location evidence="4">Extracellular space</location>
        <location evidence="4">Apoplast</location>
    </subcellularLocation>
</comment>
<organism evidence="5 6">
    <name type="scientific">Platanthera guangdongensis</name>
    <dbReference type="NCBI Taxonomy" id="2320717"/>
    <lineage>
        <taxon>Eukaryota</taxon>
        <taxon>Viridiplantae</taxon>
        <taxon>Streptophyta</taxon>
        <taxon>Embryophyta</taxon>
        <taxon>Tracheophyta</taxon>
        <taxon>Spermatophyta</taxon>
        <taxon>Magnoliopsida</taxon>
        <taxon>Liliopsida</taxon>
        <taxon>Asparagales</taxon>
        <taxon>Orchidaceae</taxon>
        <taxon>Orchidoideae</taxon>
        <taxon>Orchideae</taxon>
        <taxon>Orchidinae</taxon>
        <taxon>Platanthera</taxon>
    </lineage>
</organism>
<protein>
    <recommendedName>
        <fullName evidence="4">Dirigent protein</fullName>
    </recommendedName>
</protein>